<dbReference type="GO" id="GO:0004497">
    <property type="term" value="F:monooxygenase activity"/>
    <property type="evidence" value="ECO:0007669"/>
    <property type="project" value="UniProtKB-KW"/>
</dbReference>
<dbReference type="SUPFAM" id="SSF48264">
    <property type="entry name" value="Cytochrome P450"/>
    <property type="match status" value="1"/>
</dbReference>
<dbReference type="GO" id="GO:0020037">
    <property type="term" value="F:heme binding"/>
    <property type="evidence" value="ECO:0007669"/>
    <property type="project" value="InterPro"/>
</dbReference>
<proteinExistence type="inferred from homology"/>
<keyword evidence="10" id="KW-1185">Reference proteome</keyword>
<evidence type="ECO:0000256" key="7">
    <source>
        <dbReference type="ARBA" id="ARBA00023033"/>
    </source>
</evidence>
<evidence type="ECO:0000313" key="9">
    <source>
        <dbReference type="EMBL" id="TGJ80819.1"/>
    </source>
</evidence>
<dbReference type="InterPro" id="IPR036396">
    <property type="entry name" value="Cyt_P450_sf"/>
</dbReference>
<reference evidence="9 10" key="1">
    <citation type="submission" date="2019-03" db="EMBL/GenBank/DDBJ databases">
        <title>Draft genome sequence of Xylaria hypoxylon DSM 108379, a ubiquitous saprotrophic-parasitic fungi on hardwood.</title>
        <authorList>
            <person name="Buettner E."/>
            <person name="Leonhardt S."/>
            <person name="Gebauer A.M."/>
            <person name="Liers C."/>
            <person name="Hofrichter M."/>
            <person name="Kellner H."/>
        </authorList>
    </citation>
    <scope>NUCLEOTIDE SEQUENCE [LARGE SCALE GENOMIC DNA]</scope>
    <source>
        <strain evidence="9 10">DSM 108379</strain>
    </source>
</reference>
<dbReference type="Proteomes" id="UP000297716">
    <property type="component" value="Unassembled WGS sequence"/>
</dbReference>
<dbReference type="GO" id="GO:0005506">
    <property type="term" value="F:iron ion binding"/>
    <property type="evidence" value="ECO:0007669"/>
    <property type="project" value="InterPro"/>
</dbReference>
<protein>
    <recommendedName>
        <fullName evidence="11">Cytochrome P450</fullName>
    </recommendedName>
</protein>
<accession>A0A4Z0Y9H6</accession>
<dbReference type="GO" id="GO:0016020">
    <property type="term" value="C:membrane"/>
    <property type="evidence" value="ECO:0007669"/>
    <property type="project" value="UniProtKB-SubCell"/>
</dbReference>
<organism evidence="9 10">
    <name type="scientific">Xylaria hypoxylon</name>
    <dbReference type="NCBI Taxonomy" id="37992"/>
    <lineage>
        <taxon>Eukaryota</taxon>
        <taxon>Fungi</taxon>
        <taxon>Dikarya</taxon>
        <taxon>Ascomycota</taxon>
        <taxon>Pezizomycotina</taxon>
        <taxon>Sordariomycetes</taxon>
        <taxon>Xylariomycetidae</taxon>
        <taxon>Xylariales</taxon>
        <taxon>Xylariaceae</taxon>
        <taxon>Xylaria</taxon>
    </lineage>
</organism>
<keyword evidence="7" id="KW-0503">Monooxygenase</keyword>
<dbReference type="PANTHER" id="PTHR46206">
    <property type="entry name" value="CYTOCHROME P450"/>
    <property type="match status" value="1"/>
</dbReference>
<dbReference type="STRING" id="37992.A0A4Z0Y9H6"/>
<keyword evidence="5" id="KW-0560">Oxidoreductase</keyword>
<comment type="subcellular location">
    <subcellularLocation>
        <location evidence="2">Membrane</location>
        <topology evidence="2">Single-pass membrane protein</topology>
    </subcellularLocation>
</comment>
<feature type="binding site" description="axial binding residue" evidence="8">
    <location>
        <position position="459"/>
    </location>
    <ligand>
        <name>heme</name>
        <dbReference type="ChEBI" id="CHEBI:30413"/>
    </ligand>
    <ligandPart>
        <name>Fe</name>
        <dbReference type="ChEBI" id="CHEBI:18248"/>
    </ligandPart>
</feature>
<name>A0A4Z0Y9H6_9PEZI</name>
<dbReference type="Gene3D" id="1.10.630.10">
    <property type="entry name" value="Cytochrome P450"/>
    <property type="match status" value="1"/>
</dbReference>
<keyword evidence="8" id="KW-0349">Heme</keyword>
<evidence type="ECO:0000256" key="8">
    <source>
        <dbReference type="PIRSR" id="PIRSR602403-1"/>
    </source>
</evidence>
<evidence type="ECO:0000256" key="6">
    <source>
        <dbReference type="ARBA" id="ARBA00023004"/>
    </source>
</evidence>
<dbReference type="PANTHER" id="PTHR46206:SF6">
    <property type="entry name" value="CYTOCHROME P450 MONOOXYGENASE AN1598-RELATED"/>
    <property type="match status" value="1"/>
</dbReference>
<dbReference type="EMBL" id="SKBN01000200">
    <property type="protein sequence ID" value="TGJ80819.1"/>
    <property type="molecule type" value="Genomic_DNA"/>
</dbReference>
<keyword evidence="6 8" id="KW-0408">Iron</keyword>
<comment type="similarity">
    <text evidence="3">Belongs to the cytochrome P450 family.</text>
</comment>
<comment type="cofactor">
    <cofactor evidence="1 8">
        <name>heme</name>
        <dbReference type="ChEBI" id="CHEBI:30413"/>
    </cofactor>
</comment>
<evidence type="ECO:0000313" key="10">
    <source>
        <dbReference type="Proteomes" id="UP000297716"/>
    </source>
</evidence>
<evidence type="ECO:0000256" key="2">
    <source>
        <dbReference type="ARBA" id="ARBA00004167"/>
    </source>
</evidence>
<dbReference type="CDD" id="cd11041">
    <property type="entry name" value="CYP503A1-like"/>
    <property type="match status" value="1"/>
</dbReference>
<evidence type="ECO:0008006" key="11">
    <source>
        <dbReference type="Google" id="ProtNLM"/>
    </source>
</evidence>
<dbReference type="AlphaFoldDB" id="A0A4Z0Y9H6"/>
<evidence type="ECO:0000256" key="3">
    <source>
        <dbReference type="ARBA" id="ARBA00010617"/>
    </source>
</evidence>
<dbReference type="GO" id="GO:0016705">
    <property type="term" value="F:oxidoreductase activity, acting on paired donors, with incorporation or reduction of molecular oxygen"/>
    <property type="evidence" value="ECO:0007669"/>
    <property type="project" value="InterPro"/>
</dbReference>
<dbReference type="InterPro" id="IPR002403">
    <property type="entry name" value="Cyt_P450_E_grp-IV"/>
</dbReference>
<evidence type="ECO:0000256" key="4">
    <source>
        <dbReference type="ARBA" id="ARBA00022723"/>
    </source>
</evidence>
<keyword evidence="4 8" id="KW-0479">Metal-binding</keyword>
<comment type="caution">
    <text evidence="9">The sequence shown here is derived from an EMBL/GenBank/DDBJ whole genome shotgun (WGS) entry which is preliminary data.</text>
</comment>
<dbReference type="PRINTS" id="PR00465">
    <property type="entry name" value="EP450IV"/>
</dbReference>
<evidence type="ECO:0000256" key="5">
    <source>
        <dbReference type="ARBA" id="ARBA00023002"/>
    </source>
</evidence>
<sequence>MIELGLFGSLLGGFLAMVLIYSVSNKSSLKTDIGIQSQHPFVSTIWQYAPRFILNLSYTANATGILQKGYQKFKSGTFQFARGQGNVLVLPLSLLEELAAVPPTIANPHAALEHDLLGHYTGLDLILESRIHHSIVQRKLTPRLDLLIPAMETELRHAIERFFPPVDAANWTEFMPYQCFGRISASLTGRALVGPDLCRDEVWLDITFNYTENLFRTIVILRLFPEWMQPLVCVFLPSYWNGKRYVQMAKRLLRPKIEHLLDKPITSSPLSFDPATSNVLHWLAEMAKGKDRSPDTIAHIEVLLALASVHTTLLRMVNVLYDITADGQQLLQELRDEITEITESKDGWTDNSYDKLHKLDSVLRESQRMSPPTIVGMKRLFREDYIFSNGLLIPKGTYACMPTYAIENDPAHTQNPDTFDGLRSYRGFKSLRDKKEAAQFLFTSTPPTALNFGYGKSACPGRFFAGRIIKMLFVKLLTEYDFKFLPNTQRPSNLVVHEFLFCWPWQKMLVRRRQNAVSVI</sequence>
<dbReference type="OrthoDB" id="1844152at2759"/>
<evidence type="ECO:0000256" key="1">
    <source>
        <dbReference type="ARBA" id="ARBA00001971"/>
    </source>
</evidence>
<gene>
    <name evidence="9" type="ORF">E0Z10_g7956</name>
</gene>
<dbReference type="InterPro" id="IPR001128">
    <property type="entry name" value="Cyt_P450"/>
</dbReference>
<dbReference type="Pfam" id="PF00067">
    <property type="entry name" value="p450"/>
    <property type="match status" value="1"/>
</dbReference>